<organism evidence="2 3">
    <name type="scientific">Nocardioides ganghwensis</name>
    <dbReference type="NCBI Taxonomy" id="252230"/>
    <lineage>
        <taxon>Bacteria</taxon>
        <taxon>Bacillati</taxon>
        <taxon>Actinomycetota</taxon>
        <taxon>Actinomycetes</taxon>
        <taxon>Propionibacteriales</taxon>
        <taxon>Nocardioidaceae</taxon>
        <taxon>Nocardioides</taxon>
    </lineage>
</organism>
<name>A0A4Q2SJ93_9ACTN</name>
<protein>
    <submittedName>
        <fullName evidence="2">Uncharacterized protein</fullName>
    </submittedName>
</protein>
<feature type="region of interest" description="Disordered" evidence="1">
    <location>
        <begin position="22"/>
        <end position="50"/>
    </location>
</feature>
<dbReference type="OrthoDB" id="3775364at2"/>
<sequence>MRARTPAALALLVVLAACSNEDRPADLQPDGPPPSSSSDGDAPSGGTLDDPIVVEPEAAILDWQDSGLDAGARYVRGPEWEAVGDEAGTEVELTRDGDAVTVQAGVGRTISEVLMSETWAVVVRQDKAETAPSEVVTVDLSSGEQGEVVSPAAASGGSWALVDGDLRFPTYGDDRAYCLATSALADSNGEDGWCAPERSGFSGLTANEHGVGIMTFDDARPVACRTVNLLDAGGVPQPLEGPADCTGWDVAATADGAVWSEVPKPRRQEEARFHASADGGYFDLGPGTTGSAVPCGDSVFFVRDPQGPDEPARLMRWTPDRTLEVAYESASVGNAFLGEPVCGGGVLSLSSFGEEGDELVWASVG</sequence>
<proteinExistence type="predicted"/>
<dbReference type="EMBL" id="SDWU01000001">
    <property type="protein sequence ID" value="RYC05001.1"/>
    <property type="molecule type" value="Genomic_DNA"/>
</dbReference>
<keyword evidence="3" id="KW-1185">Reference proteome</keyword>
<evidence type="ECO:0000313" key="2">
    <source>
        <dbReference type="EMBL" id="RYC05001.1"/>
    </source>
</evidence>
<comment type="caution">
    <text evidence="2">The sequence shown here is derived from an EMBL/GenBank/DDBJ whole genome shotgun (WGS) entry which is preliminary data.</text>
</comment>
<evidence type="ECO:0000256" key="1">
    <source>
        <dbReference type="SAM" id="MobiDB-lite"/>
    </source>
</evidence>
<dbReference type="PROSITE" id="PS51257">
    <property type="entry name" value="PROKAR_LIPOPROTEIN"/>
    <property type="match status" value="1"/>
</dbReference>
<feature type="compositionally biased region" description="Low complexity" evidence="1">
    <location>
        <begin position="36"/>
        <end position="46"/>
    </location>
</feature>
<accession>A0A4Q2SJ93</accession>
<evidence type="ECO:0000313" key="3">
    <source>
        <dbReference type="Proteomes" id="UP000293291"/>
    </source>
</evidence>
<dbReference type="AlphaFoldDB" id="A0A4Q2SJ93"/>
<reference evidence="2 3" key="1">
    <citation type="submission" date="2019-01" db="EMBL/GenBank/DDBJ databases">
        <title>Novel species of Nocardioides.</title>
        <authorList>
            <person name="Liu Q."/>
            <person name="Xin Y.-H."/>
        </authorList>
    </citation>
    <scope>NUCLEOTIDE SEQUENCE [LARGE SCALE GENOMIC DNA]</scope>
    <source>
        <strain evidence="2 3">CGMCC 4.6875</strain>
    </source>
</reference>
<dbReference type="RefSeq" id="WP_129453023.1">
    <property type="nucleotide sequence ID" value="NZ_JACXYX010000003.1"/>
</dbReference>
<dbReference type="Proteomes" id="UP000293291">
    <property type="component" value="Unassembled WGS sequence"/>
</dbReference>
<gene>
    <name evidence="2" type="ORF">EUA07_00440</name>
</gene>